<organism evidence="5 6">
    <name type="scientific">Zingiber officinale</name>
    <name type="common">Ginger</name>
    <name type="synonym">Amomum zingiber</name>
    <dbReference type="NCBI Taxonomy" id="94328"/>
    <lineage>
        <taxon>Eukaryota</taxon>
        <taxon>Viridiplantae</taxon>
        <taxon>Streptophyta</taxon>
        <taxon>Embryophyta</taxon>
        <taxon>Tracheophyta</taxon>
        <taxon>Spermatophyta</taxon>
        <taxon>Magnoliopsida</taxon>
        <taxon>Liliopsida</taxon>
        <taxon>Zingiberales</taxon>
        <taxon>Zingiberaceae</taxon>
        <taxon>Zingiber</taxon>
    </lineage>
</organism>
<proteinExistence type="predicted"/>
<dbReference type="GO" id="GO:0009507">
    <property type="term" value="C:chloroplast"/>
    <property type="evidence" value="ECO:0007669"/>
    <property type="project" value="TreeGrafter"/>
</dbReference>
<dbReference type="InterPro" id="IPR019734">
    <property type="entry name" value="TPR_rpt"/>
</dbReference>
<evidence type="ECO:0000313" key="5">
    <source>
        <dbReference type="EMBL" id="KAG6526160.1"/>
    </source>
</evidence>
<dbReference type="Proteomes" id="UP000734854">
    <property type="component" value="Unassembled WGS sequence"/>
</dbReference>
<dbReference type="EMBL" id="JACMSC010000004">
    <property type="protein sequence ID" value="KAG6526160.1"/>
    <property type="molecule type" value="Genomic_DNA"/>
</dbReference>
<dbReference type="GO" id="GO:0009658">
    <property type="term" value="P:chloroplast organization"/>
    <property type="evidence" value="ECO:0007669"/>
    <property type="project" value="TreeGrafter"/>
</dbReference>
<evidence type="ECO:0000313" key="6">
    <source>
        <dbReference type="Proteomes" id="UP000734854"/>
    </source>
</evidence>
<comment type="caution">
    <text evidence="5">The sequence shown here is derived from an EMBL/GenBank/DDBJ whole genome shotgun (WGS) entry which is preliminary data.</text>
</comment>
<evidence type="ECO:0000256" key="1">
    <source>
        <dbReference type="ARBA" id="ARBA00022737"/>
    </source>
</evidence>
<dbReference type="PROSITE" id="PS50005">
    <property type="entry name" value="TPR"/>
    <property type="match status" value="1"/>
</dbReference>
<evidence type="ECO:0000256" key="4">
    <source>
        <dbReference type="SAM" id="MobiDB-lite"/>
    </source>
</evidence>
<gene>
    <name evidence="5" type="ORF">ZIOFF_016137</name>
</gene>
<keyword evidence="2 3" id="KW-0802">TPR repeat</keyword>
<dbReference type="SUPFAM" id="SSF48452">
    <property type="entry name" value="TPR-like"/>
    <property type="match status" value="2"/>
</dbReference>
<reference evidence="5 6" key="1">
    <citation type="submission" date="2020-08" db="EMBL/GenBank/DDBJ databases">
        <title>Plant Genome Project.</title>
        <authorList>
            <person name="Zhang R.-G."/>
        </authorList>
    </citation>
    <scope>NUCLEOTIDE SEQUENCE [LARGE SCALE GENOMIC DNA]</scope>
    <source>
        <tissue evidence="5">Rhizome</tissue>
    </source>
</reference>
<dbReference type="AlphaFoldDB" id="A0A8J5HKW0"/>
<sequence length="382" mass="41905">MALKERLPNLLDDTNFSVRTSDRAEPAPLTATTSRGGGGLGEQPWPLNPSIFLAFRSQGTKKLPAKSLALQVYLLSRLIALWFLGISYISRSNVLDGPTTSLNEMNEFEIQLNNLFLEVRAKIEKGHINDALNLLKANYAAVEEQINGGFRGIEQAAILDTLALGFIGAGDLKNAEHLLNMLKEIVDDLHDDTLLLDSILMHMGSGYTTLGKFDQAVSLYARGLKIIERKFGINNPFNITPLMGMAKAFGLTGRASEAVALYGRAIYILENERGTENEELAVPLSVLGNLLITEGKATDAVSCFKRIVDIYRKVYGETDGRVGMAMCSLAYAMCAKGDVNEAISMYEGGLQIIRDTKYMSVDDNLFEKMRTDLAELLHAAGR</sequence>
<evidence type="ECO:0000256" key="3">
    <source>
        <dbReference type="PROSITE-ProRule" id="PRU00339"/>
    </source>
</evidence>
<evidence type="ECO:0000256" key="2">
    <source>
        <dbReference type="ARBA" id="ARBA00022803"/>
    </source>
</evidence>
<name>A0A8J5HKW0_ZINOF</name>
<keyword evidence="6" id="KW-1185">Reference proteome</keyword>
<feature type="repeat" description="TPR" evidence="3">
    <location>
        <begin position="197"/>
        <end position="230"/>
    </location>
</feature>
<protein>
    <submittedName>
        <fullName evidence="5">Uncharacterized protein</fullName>
    </submittedName>
</protein>
<accession>A0A8J5HKW0</accession>
<feature type="region of interest" description="Disordered" evidence="4">
    <location>
        <begin position="22"/>
        <end position="41"/>
    </location>
</feature>
<dbReference type="InterPro" id="IPR011990">
    <property type="entry name" value="TPR-like_helical_dom_sf"/>
</dbReference>
<dbReference type="Pfam" id="PF13424">
    <property type="entry name" value="TPR_12"/>
    <property type="match status" value="2"/>
</dbReference>
<dbReference type="PANTHER" id="PTHR45641">
    <property type="entry name" value="TETRATRICOPEPTIDE REPEAT PROTEIN (AFU_ORTHOLOGUE AFUA_6G03870)"/>
    <property type="match status" value="1"/>
</dbReference>
<dbReference type="SMART" id="SM00028">
    <property type="entry name" value="TPR"/>
    <property type="match status" value="4"/>
</dbReference>
<dbReference type="Gene3D" id="1.25.40.10">
    <property type="entry name" value="Tetratricopeptide repeat domain"/>
    <property type="match status" value="1"/>
</dbReference>
<keyword evidence="1" id="KW-0677">Repeat</keyword>
<dbReference type="PANTHER" id="PTHR45641:SF19">
    <property type="entry name" value="NEPHROCYSTIN-3"/>
    <property type="match status" value="1"/>
</dbReference>